<keyword evidence="2" id="KW-1185">Reference proteome</keyword>
<dbReference type="InterPro" id="IPR012292">
    <property type="entry name" value="Globin/Proto"/>
</dbReference>
<dbReference type="EMBL" id="BTRK01000005">
    <property type="protein sequence ID" value="GMR56120.1"/>
    <property type="molecule type" value="Genomic_DNA"/>
</dbReference>
<name>A0AAN5D4X2_9BILA</name>
<evidence type="ECO:0000313" key="1">
    <source>
        <dbReference type="EMBL" id="GMR56120.1"/>
    </source>
</evidence>
<sequence>KLFRIPPEQDAAHFINFTNMHTIIESFFTKLIVTHKLDEEATVNYAKSLGARHFDFCSRGFNEMFWDIFMACLKDELHVTMKSFDNENEHELTICLEKTFAWVIHNMRAGFQERKKKDIELKV</sequence>
<feature type="non-terminal residue" evidence="1">
    <location>
        <position position="1"/>
    </location>
</feature>
<dbReference type="Gene3D" id="1.10.490.10">
    <property type="entry name" value="Globins"/>
    <property type="match status" value="1"/>
</dbReference>
<organism evidence="1 2">
    <name type="scientific">Pristionchus mayeri</name>
    <dbReference type="NCBI Taxonomy" id="1317129"/>
    <lineage>
        <taxon>Eukaryota</taxon>
        <taxon>Metazoa</taxon>
        <taxon>Ecdysozoa</taxon>
        <taxon>Nematoda</taxon>
        <taxon>Chromadorea</taxon>
        <taxon>Rhabditida</taxon>
        <taxon>Rhabditina</taxon>
        <taxon>Diplogasteromorpha</taxon>
        <taxon>Diplogasteroidea</taxon>
        <taxon>Neodiplogasteridae</taxon>
        <taxon>Pristionchus</taxon>
    </lineage>
</organism>
<accession>A0AAN5D4X2</accession>
<dbReference type="GO" id="GO:0020037">
    <property type="term" value="F:heme binding"/>
    <property type="evidence" value="ECO:0007669"/>
    <property type="project" value="InterPro"/>
</dbReference>
<protein>
    <recommendedName>
        <fullName evidence="3">Globin family profile domain-containing protein</fullName>
    </recommendedName>
</protein>
<gene>
    <name evidence="1" type="ORF">PMAYCL1PPCAC_26315</name>
</gene>
<proteinExistence type="predicted"/>
<evidence type="ECO:0000313" key="2">
    <source>
        <dbReference type="Proteomes" id="UP001328107"/>
    </source>
</evidence>
<evidence type="ECO:0008006" key="3">
    <source>
        <dbReference type="Google" id="ProtNLM"/>
    </source>
</evidence>
<comment type="caution">
    <text evidence="1">The sequence shown here is derived from an EMBL/GenBank/DDBJ whole genome shotgun (WGS) entry which is preliminary data.</text>
</comment>
<dbReference type="GO" id="GO:0019825">
    <property type="term" value="F:oxygen binding"/>
    <property type="evidence" value="ECO:0007669"/>
    <property type="project" value="InterPro"/>
</dbReference>
<reference evidence="2" key="1">
    <citation type="submission" date="2022-10" db="EMBL/GenBank/DDBJ databases">
        <title>Genome assembly of Pristionchus species.</title>
        <authorList>
            <person name="Yoshida K."/>
            <person name="Sommer R.J."/>
        </authorList>
    </citation>
    <scope>NUCLEOTIDE SEQUENCE [LARGE SCALE GENOMIC DNA]</scope>
    <source>
        <strain evidence="2">RS5460</strain>
    </source>
</reference>
<dbReference type="Proteomes" id="UP001328107">
    <property type="component" value="Unassembled WGS sequence"/>
</dbReference>
<feature type="non-terminal residue" evidence="1">
    <location>
        <position position="123"/>
    </location>
</feature>
<dbReference type="AlphaFoldDB" id="A0AAN5D4X2"/>